<evidence type="ECO:0000256" key="4">
    <source>
        <dbReference type="ARBA" id="ARBA00023136"/>
    </source>
</evidence>
<gene>
    <name evidence="6" type="ORF">ABNW52_14650</name>
</gene>
<keyword evidence="2 5" id="KW-0812">Transmembrane</keyword>
<dbReference type="PANTHER" id="PTHR12714:SF24">
    <property type="entry name" value="SLR1182 PROTEIN"/>
    <property type="match status" value="1"/>
</dbReference>
<evidence type="ECO:0000256" key="1">
    <source>
        <dbReference type="ARBA" id="ARBA00004127"/>
    </source>
</evidence>
<dbReference type="Pfam" id="PF04191">
    <property type="entry name" value="PEMT"/>
    <property type="match status" value="1"/>
</dbReference>
<keyword evidence="6" id="KW-0489">Methyltransferase</keyword>
<dbReference type="EMBL" id="JBEFLD010000007">
    <property type="protein sequence ID" value="MEQ6291855.1"/>
    <property type="molecule type" value="Genomic_DNA"/>
</dbReference>
<dbReference type="EC" id="2.1.1.334" evidence="6"/>
<evidence type="ECO:0000313" key="6">
    <source>
        <dbReference type="EMBL" id="MEQ6291855.1"/>
    </source>
</evidence>
<keyword evidence="7" id="KW-1185">Reference proteome</keyword>
<keyword evidence="6" id="KW-0808">Transferase</keyword>
<dbReference type="GO" id="GO:0004671">
    <property type="term" value="F:protein C-terminal S-isoprenylcysteine carboxyl O-methyltransferase activity"/>
    <property type="evidence" value="ECO:0007669"/>
    <property type="project" value="UniProtKB-EC"/>
</dbReference>
<organism evidence="6 7">
    <name type="scientific">Vogesella oryzagri</name>
    <dbReference type="NCBI Taxonomy" id="3160864"/>
    <lineage>
        <taxon>Bacteria</taxon>
        <taxon>Pseudomonadati</taxon>
        <taxon>Pseudomonadota</taxon>
        <taxon>Betaproteobacteria</taxon>
        <taxon>Neisseriales</taxon>
        <taxon>Chromobacteriaceae</taxon>
        <taxon>Vogesella</taxon>
    </lineage>
</organism>
<dbReference type="Proteomes" id="UP001433638">
    <property type="component" value="Unassembled WGS sequence"/>
</dbReference>
<comment type="caution">
    <text evidence="6">The sequence shown here is derived from an EMBL/GenBank/DDBJ whole genome shotgun (WGS) entry which is preliminary data.</text>
</comment>
<name>A0ABV1M806_9NEIS</name>
<feature type="transmembrane region" description="Helical" evidence="5">
    <location>
        <begin position="38"/>
        <end position="59"/>
    </location>
</feature>
<evidence type="ECO:0000256" key="5">
    <source>
        <dbReference type="SAM" id="Phobius"/>
    </source>
</evidence>
<proteinExistence type="predicted"/>
<feature type="transmembrane region" description="Helical" evidence="5">
    <location>
        <begin position="12"/>
        <end position="32"/>
    </location>
</feature>
<dbReference type="PANTHER" id="PTHR12714">
    <property type="entry name" value="PROTEIN-S ISOPRENYLCYSTEINE O-METHYLTRANSFERASE"/>
    <property type="match status" value="1"/>
</dbReference>
<evidence type="ECO:0000313" key="7">
    <source>
        <dbReference type="Proteomes" id="UP001433638"/>
    </source>
</evidence>
<reference evidence="6" key="1">
    <citation type="submission" date="2024-06" db="EMBL/GenBank/DDBJ databases">
        <title>Genome sequence of Vogesella sp. MAHUQ-64.</title>
        <authorList>
            <person name="Huq M.A."/>
        </authorList>
    </citation>
    <scope>NUCLEOTIDE SEQUENCE</scope>
    <source>
        <strain evidence="6">MAHUQ-64</strain>
    </source>
</reference>
<accession>A0ABV1M806</accession>
<evidence type="ECO:0000256" key="3">
    <source>
        <dbReference type="ARBA" id="ARBA00022989"/>
    </source>
</evidence>
<comment type="subcellular location">
    <subcellularLocation>
        <location evidence="1">Endomembrane system</location>
        <topology evidence="1">Multi-pass membrane protein</topology>
    </subcellularLocation>
</comment>
<dbReference type="RefSeq" id="WP_349589280.1">
    <property type="nucleotide sequence ID" value="NZ_JBEFLD010000007.1"/>
</dbReference>
<dbReference type="EC" id="2.1.1.100" evidence="6"/>
<keyword evidence="3 5" id="KW-1133">Transmembrane helix</keyword>
<evidence type="ECO:0000256" key="2">
    <source>
        <dbReference type="ARBA" id="ARBA00022692"/>
    </source>
</evidence>
<sequence>MRWLECRVPPPVVGLLCALLMYGLHGWLPAAAMLLPAALAWPFVALGLLLDGSAVLAFFRQHTTVNPLKPQNSTALVISGFYRISRNPMYLGMLCLLLAWALWLGNWATLAGPLLFWLWISRWQIAPEERALAQRFGDDYRGYCRRVRRWL</sequence>
<keyword evidence="4 5" id="KW-0472">Membrane</keyword>
<dbReference type="GO" id="GO:0032259">
    <property type="term" value="P:methylation"/>
    <property type="evidence" value="ECO:0007669"/>
    <property type="project" value="UniProtKB-KW"/>
</dbReference>
<feature type="transmembrane region" description="Helical" evidence="5">
    <location>
        <begin position="90"/>
        <end position="120"/>
    </location>
</feature>
<dbReference type="Gene3D" id="1.20.120.1630">
    <property type="match status" value="1"/>
</dbReference>
<protein>
    <submittedName>
        <fullName evidence="6">Isoprenylcysteine carboxylmethyltransferase family protein</fullName>
        <ecNumber evidence="6">2.1.1.100</ecNumber>
        <ecNumber evidence="6">2.1.1.334</ecNumber>
    </submittedName>
</protein>
<dbReference type="InterPro" id="IPR007318">
    <property type="entry name" value="Phopholipid_MeTrfase"/>
</dbReference>